<dbReference type="InterPro" id="IPR050351">
    <property type="entry name" value="BphY/WalK/GraS-like"/>
</dbReference>
<dbReference type="GO" id="GO:0000155">
    <property type="term" value="F:phosphorelay sensor kinase activity"/>
    <property type="evidence" value="ECO:0007669"/>
    <property type="project" value="InterPro"/>
</dbReference>
<comment type="catalytic activity">
    <reaction evidence="1">
        <text>ATP + protein L-histidine = ADP + protein N-phospho-L-histidine.</text>
        <dbReference type="EC" id="2.7.13.3"/>
    </reaction>
</comment>
<dbReference type="SUPFAM" id="SSF47384">
    <property type="entry name" value="Homodimeric domain of signal transducing histidine kinase"/>
    <property type="match status" value="1"/>
</dbReference>
<dbReference type="Pfam" id="PF00512">
    <property type="entry name" value="HisKA"/>
    <property type="match status" value="1"/>
</dbReference>
<feature type="transmembrane region" description="Helical" evidence="7">
    <location>
        <begin position="7"/>
        <end position="29"/>
    </location>
</feature>
<keyword evidence="10" id="KW-1185">Reference proteome</keyword>
<dbReference type="InterPro" id="IPR005467">
    <property type="entry name" value="His_kinase_dom"/>
</dbReference>
<dbReference type="CDD" id="cd00082">
    <property type="entry name" value="HisKA"/>
    <property type="match status" value="1"/>
</dbReference>
<dbReference type="PANTHER" id="PTHR45453:SF1">
    <property type="entry name" value="PHOSPHATE REGULON SENSOR PROTEIN PHOR"/>
    <property type="match status" value="1"/>
</dbReference>
<evidence type="ECO:0000313" key="9">
    <source>
        <dbReference type="EMBL" id="MVZ61788.1"/>
    </source>
</evidence>
<proteinExistence type="predicted"/>
<name>A0A6N8L0W7_9SPHI</name>
<dbReference type="Proteomes" id="UP000435036">
    <property type="component" value="Unassembled WGS sequence"/>
</dbReference>
<feature type="transmembrane region" description="Helical" evidence="7">
    <location>
        <begin position="213"/>
        <end position="242"/>
    </location>
</feature>
<dbReference type="PRINTS" id="PR00344">
    <property type="entry name" value="BCTRLSENSOR"/>
</dbReference>
<dbReference type="AlphaFoldDB" id="A0A6N8L0W7"/>
<gene>
    <name evidence="9" type="ORF">GQF63_07145</name>
</gene>
<comment type="caution">
    <text evidence="9">The sequence shown here is derived from an EMBL/GenBank/DDBJ whole genome shotgun (WGS) entry which is preliminary data.</text>
</comment>
<dbReference type="InterPro" id="IPR036890">
    <property type="entry name" value="HATPase_C_sf"/>
</dbReference>
<dbReference type="PANTHER" id="PTHR45453">
    <property type="entry name" value="PHOSPHATE REGULON SENSOR PROTEIN PHOR"/>
    <property type="match status" value="1"/>
</dbReference>
<dbReference type="GO" id="GO:0004721">
    <property type="term" value="F:phosphoprotein phosphatase activity"/>
    <property type="evidence" value="ECO:0007669"/>
    <property type="project" value="TreeGrafter"/>
</dbReference>
<dbReference type="SMART" id="SM00387">
    <property type="entry name" value="HATPase_c"/>
    <property type="match status" value="1"/>
</dbReference>
<dbReference type="PROSITE" id="PS50109">
    <property type="entry name" value="HIS_KIN"/>
    <property type="match status" value="1"/>
</dbReference>
<evidence type="ECO:0000256" key="4">
    <source>
        <dbReference type="ARBA" id="ARBA00022679"/>
    </source>
</evidence>
<dbReference type="EC" id="2.7.13.3" evidence="2"/>
<keyword evidence="3" id="KW-0597">Phosphoprotein</keyword>
<dbReference type="OrthoDB" id="921707at2"/>
<reference evidence="9 10" key="1">
    <citation type="submission" date="2019-12" db="EMBL/GenBank/DDBJ databases">
        <authorList>
            <person name="Dong K."/>
        </authorList>
    </citation>
    <scope>NUCLEOTIDE SEQUENCE [LARGE SCALE GENOMIC DNA]</scope>
    <source>
        <strain evidence="9 10">JCM 31225</strain>
    </source>
</reference>
<evidence type="ECO:0000256" key="1">
    <source>
        <dbReference type="ARBA" id="ARBA00000085"/>
    </source>
</evidence>
<keyword evidence="7" id="KW-0472">Membrane</keyword>
<dbReference type="SMART" id="SM00388">
    <property type="entry name" value="HisKA"/>
    <property type="match status" value="1"/>
</dbReference>
<keyword evidence="7" id="KW-0812">Transmembrane</keyword>
<dbReference type="EMBL" id="WSQA01000004">
    <property type="protein sequence ID" value="MVZ61788.1"/>
    <property type="molecule type" value="Genomic_DNA"/>
</dbReference>
<evidence type="ECO:0000256" key="6">
    <source>
        <dbReference type="ARBA" id="ARBA00023012"/>
    </source>
</evidence>
<dbReference type="FunFam" id="3.30.565.10:FF:000006">
    <property type="entry name" value="Sensor histidine kinase WalK"/>
    <property type="match status" value="1"/>
</dbReference>
<dbReference type="GO" id="GO:0016036">
    <property type="term" value="P:cellular response to phosphate starvation"/>
    <property type="evidence" value="ECO:0007669"/>
    <property type="project" value="TreeGrafter"/>
</dbReference>
<dbReference type="GO" id="GO:0005886">
    <property type="term" value="C:plasma membrane"/>
    <property type="evidence" value="ECO:0007669"/>
    <property type="project" value="TreeGrafter"/>
</dbReference>
<dbReference type="RefSeq" id="WP_160368523.1">
    <property type="nucleotide sequence ID" value="NZ_WSQA01000004.1"/>
</dbReference>
<accession>A0A6N8L0W7</accession>
<evidence type="ECO:0000256" key="5">
    <source>
        <dbReference type="ARBA" id="ARBA00022777"/>
    </source>
</evidence>
<evidence type="ECO:0000256" key="3">
    <source>
        <dbReference type="ARBA" id="ARBA00022553"/>
    </source>
</evidence>
<keyword evidence="6" id="KW-0902">Two-component regulatory system</keyword>
<dbReference type="InterPro" id="IPR003594">
    <property type="entry name" value="HATPase_dom"/>
</dbReference>
<feature type="domain" description="Histidine kinase" evidence="8">
    <location>
        <begin position="260"/>
        <end position="478"/>
    </location>
</feature>
<evidence type="ECO:0000256" key="2">
    <source>
        <dbReference type="ARBA" id="ARBA00012438"/>
    </source>
</evidence>
<evidence type="ECO:0000313" key="10">
    <source>
        <dbReference type="Proteomes" id="UP000435036"/>
    </source>
</evidence>
<dbReference type="InterPro" id="IPR036097">
    <property type="entry name" value="HisK_dim/P_sf"/>
</dbReference>
<dbReference type="SUPFAM" id="SSF55874">
    <property type="entry name" value="ATPase domain of HSP90 chaperone/DNA topoisomerase II/histidine kinase"/>
    <property type="match status" value="1"/>
</dbReference>
<keyword evidence="7" id="KW-1133">Transmembrane helix</keyword>
<organism evidence="9 10">
    <name type="scientific">Sphingobacterium humi</name>
    <dbReference type="NCBI Taxonomy" id="1796905"/>
    <lineage>
        <taxon>Bacteria</taxon>
        <taxon>Pseudomonadati</taxon>
        <taxon>Bacteroidota</taxon>
        <taxon>Sphingobacteriia</taxon>
        <taxon>Sphingobacteriales</taxon>
        <taxon>Sphingobacteriaceae</taxon>
        <taxon>Sphingobacterium</taxon>
    </lineage>
</organism>
<dbReference type="InterPro" id="IPR003661">
    <property type="entry name" value="HisK_dim/P_dom"/>
</dbReference>
<evidence type="ECO:0000259" key="8">
    <source>
        <dbReference type="PROSITE" id="PS50109"/>
    </source>
</evidence>
<protein>
    <recommendedName>
        <fullName evidence="2">histidine kinase</fullName>
        <ecNumber evidence="2">2.7.13.3</ecNumber>
    </recommendedName>
</protein>
<keyword evidence="4" id="KW-0808">Transferase</keyword>
<dbReference type="Gene3D" id="1.10.287.130">
    <property type="match status" value="1"/>
</dbReference>
<keyword evidence="5 9" id="KW-0418">Kinase</keyword>
<dbReference type="Gene3D" id="3.30.565.10">
    <property type="entry name" value="Histidine kinase-like ATPase, C-terminal domain"/>
    <property type="match status" value="1"/>
</dbReference>
<dbReference type="CDD" id="cd00075">
    <property type="entry name" value="HATPase"/>
    <property type="match status" value="1"/>
</dbReference>
<dbReference type="InterPro" id="IPR004358">
    <property type="entry name" value="Sig_transdc_His_kin-like_C"/>
</dbReference>
<dbReference type="Pfam" id="PF02518">
    <property type="entry name" value="HATPase_c"/>
    <property type="match status" value="1"/>
</dbReference>
<evidence type="ECO:0000256" key="7">
    <source>
        <dbReference type="SAM" id="Phobius"/>
    </source>
</evidence>
<sequence>MLKKYKILILAIILTAGGITLVLSIWLYGSYQNRKMYFLGTADHLLFDVIQDFYQENEEALLKRDQVQPMDRIDSLASALQARYPQLNKDSLSQLLAQNGVQKDPLAEALAASKRGKFSGRRLSKHLISTMAIRNINWDAQTLDTLSNRLRLALQARKLYSPFALKMVTLTGLDSADRDQLYKERYRAFKTRPISIDPQEDRYLEIDFKDPRFFLIFSIGWQLSISICLVFALIGTFFYLLATIKKQNQLAMLRKAFVNNMTHELKTPVSTVMAAVESIQRYGAMEDKERMNRYLNISKHELEHLSNMIERVLQVDIAETNGIKLNKTNFNLVMLIEECMENARLFSKKPVDFHLQLQTKETQLFADQAHLKNVLSNLFDNAVKYAGETVKIDVILSEEAGNYKLQIRDNGQGIPKAYVKDIFDLFFRVPSGDIHDVKGFGLGLAYVKQVINQHHGHIAVESELGVGSNFVISIAKEGA</sequence>